<dbReference type="InterPro" id="IPR012337">
    <property type="entry name" value="RNaseH-like_sf"/>
</dbReference>
<dbReference type="EMBL" id="CAVLGL010000087">
    <property type="protein sequence ID" value="CAK1591612.1"/>
    <property type="molecule type" value="Genomic_DNA"/>
</dbReference>
<dbReference type="GO" id="GO:0071897">
    <property type="term" value="P:DNA biosynthetic process"/>
    <property type="evidence" value="ECO:0007669"/>
    <property type="project" value="UniProtKB-ARBA"/>
</dbReference>
<reference evidence="3 4" key="1">
    <citation type="submission" date="2023-11" db="EMBL/GenBank/DDBJ databases">
        <authorList>
            <person name="Hedman E."/>
            <person name="Englund M."/>
            <person name="Stromberg M."/>
            <person name="Nyberg Akerstrom W."/>
            <person name="Nylinder S."/>
            <person name="Jareborg N."/>
            <person name="Kallberg Y."/>
            <person name="Kronander E."/>
        </authorList>
    </citation>
    <scope>NUCLEOTIDE SEQUENCE [LARGE SCALE GENOMIC DNA]</scope>
</reference>
<feature type="domain" description="Integrase catalytic" evidence="2">
    <location>
        <begin position="456"/>
        <end position="608"/>
    </location>
</feature>
<name>A0AAV1LBP3_9NEOP</name>
<dbReference type="GO" id="GO:0042575">
    <property type="term" value="C:DNA polymerase complex"/>
    <property type="evidence" value="ECO:0007669"/>
    <property type="project" value="UniProtKB-ARBA"/>
</dbReference>
<dbReference type="SUPFAM" id="SSF56672">
    <property type="entry name" value="DNA/RNA polymerases"/>
    <property type="match status" value="1"/>
</dbReference>
<accession>A0AAV1LBP3</accession>
<dbReference type="InterPro" id="IPR036397">
    <property type="entry name" value="RNaseH_sf"/>
</dbReference>
<dbReference type="SUPFAM" id="SSF53098">
    <property type="entry name" value="Ribonuclease H-like"/>
    <property type="match status" value="1"/>
</dbReference>
<dbReference type="InterPro" id="IPR050951">
    <property type="entry name" value="Retrovirus_Pol_polyprotein"/>
</dbReference>
<organism evidence="3 4">
    <name type="scientific">Parnassius mnemosyne</name>
    <name type="common">clouded apollo</name>
    <dbReference type="NCBI Taxonomy" id="213953"/>
    <lineage>
        <taxon>Eukaryota</taxon>
        <taxon>Metazoa</taxon>
        <taxon>Ecdysozoa</taxon>
        <taxon>Arthropoda</taxon>
        <taxon>Hexapoda</taxon>
        <taxon>Insecta</taxon>
        <taxon>Pterygota</taxon>
        <taxon>Neoptera</taxon>
        <taxon>Endopterygota</taxon>
        <taxon>Lepidoptera</taxon>
        <taxon>Glossata</taxon>
        <taxon>Ditrysia</taxon>
        <taxon>Papilionoidea</taxon>
        <taxon>Papilionidae</taxon>
        <taxon>Parnassiinae</taxon>
        <taxon>Parnassini</taxon>
        <taxon>Parnassius</taxon>
        <taxon>Driopa</taxon>
    </lineage>
</organism>
<dbReference type="FunFam" id="3.30.420.10:FF:000063">
    <property type="entry name" value="Retrovirus-related Pol polyprotein from transposon 297-like Protein"/>
    <property type="match status" value="1"/>
</dbReference>
<dbReference type="Gene3D" id="3.30.420.10">
    <property type="entry name" value="Ribonuclease H-like superfamily/Ribonuclease H"/>
    <property type="match status" value="1"/>
</dbReference>
<evidence type="ECO:0000313" key="3">
    <source>
        <dbReference type="EMBL" id="CAK1591612.1"/>
    </source>
</evidence>
<dbReference type="InterPro" id="IPR043128">
    <property type="entry name" value="Rev_trsase/Diguanyl_cyclase"/>
</dbReference>
<evidence type="ECO:0000256" key="1">
    <source>
        <dbReference type="SAM" id="MobiDB-lite"/>
    </source>
</evidence>
<dbReference type="PANTHER" id="PTHR37984">
    <property type="entry name" value="PROTEIN CBG26694"/>
    <property type="match status" value="1"/>
</dbReference>
<dbReference type="Gene3D" id="3.10.10.10">
    <property type="entry name" value="HIV Type 1 Reverse Transcriptase, subunit A, domain 1"/>
    <property type="match status" value="1"/>
</dbReference>
<feature type="region of interest" description="Disordered" evidence="1">
    <location>
        <begin position="708"/>
        <end position="792"/>
    </location>
</feature>
<comment type="caution">
    <text evidence="3">The sequence shown here is derived from an EMBL/GenBank/DDBJ whole genome shotgun (WGS) entry which is preliminary data.</text>
</comment>
<evidence type="ECO:0000259" key="2">
    <source>
        <dbReference type="PROSITE" id="PS50994"/>
    </source>
</evidence>
<dbReference type="GO" id="GO:0003676">
    <property type="term" value="F:nucleic acid binding"/>
    <property type="evidence" value="ECO:0007669"/>
    <property type="project" value="InterPro"/>
</dbReference>
<sequence length="792" mass="88627">MTTVHALTRGGAWQRGERVRRGGGAGERIVGAAARSGAGVARGTVRTRNSGCTNFAGDPGAGGHQFNCGGCGATDHEYSNCRFRFYICSMCRRPGHLRRVCPDAAGKTRRKQTAAPLHYGGADGAVENEEVPEADFHHLCLNDYQPVSLPVIIDNKTIKMEVDTGAAVSCINRQTYEKYFNHHPIKNSKIVLNCYDGSSVNPLGIIKPVVRHAGRTKRLELFVIEGGTTSLLGRQWLTELGIKIPAFSNNCHHLSNKKESMSNEIKKIFSRYKELFSGGLGRFTGGKATLGVRDGAAPVFHRARPVPYALRERVDAQLDAMLRDGIIESVDCSDWASPIVPVNKADGYLRICADFKATLNPVLQIDRYPLPRIDDLMVKLSGACYYSKIDLSQAYNQIELDDTKKYTVINTHRGLYSFDVWWAGMEEAVERACRECITCAAQADAPARNSPRMWPWPARPWSRLHLDFMGPIAGKIYLVVVDAMSKWIEVHKMTSISANCLIYRLNELFSRFGLPRQIVTDNGAQFTSKEFEYFNKHNGIEHVFTAHYHPSSNGLAENAVRTLKRVIKKALQDNQNIDRVLWAFLMYYRNVEHATTSESPAMLMFGRRIRTLLDVIKPDREGQVHQAQRRQQDAAAGVSRSFGKEEEVWYRQYLKGEKWIPGRIVDVLGSSNFKVEGKDGEIIHRHIDQLRKRQSNSRLSLASTTPILDQQSTRDSQEVHWPIGSSSPARRSEGSAEATSSSPIEVRSGVDQSKLEGAIPESPERQFSLPLGATPRARPVRKCRLNKPSYKE</sequence>
<dbReference type="Pfam" id="PF00665">
    <property type="entry name" value="rve"/>
    <property type="match status" value="1"/>
</dbReference>
<dbReference type="InterPro" id="IPR001584">
    <property type="entry name" value="Integrase_cat-core"/>
</dbReference>
<proteinExistence type="predicted"/>
<gene>
    <name evidence="3" type="ORF">PARMNEM_LOCUS11802</name>
</gene>
<dbReference type="PROSITE" id="PS50994">
    <property type="entry name" value="INTEGRASE"/>
    <property type="match status" value="1"/>
</dbReference>
<dbReference type="AlphaFoldDB" id="A0AAV1LBP3"/>
<dbReference type="PANTHER" id="PTHR37984:SF13">
    <property type="entry name" value="RIBONUCLEASE H"/>
    <property type="match status" value="1"/>
</dbReference>
<dbReference type="CDD" id="cd01647">
    <property type="entry name" value="RT_LTR"/>
    <property type="match status" value="1"/>
</dbReference>
<dbReference type="SUPFAM" id="SSF50630">
    <property type="entry name" value="Acid proteases"/>
    <property type="match status" value="1"/>
</dbReference>
<dbReference type="Gene3D" id="3.30.70.270">
    <property type="match status" value="1"/>
</dbReference>
<keyword evidence="4" id="KW-1185">Reference proteome</keyword>
<dbReference type="InterPro" id="IPR043502">
    <property type="entry name" value="DNA/RNA_pol_sf"/>
</dbReference>
<dbReference type="GO" id="GO:0015074">
    <property type="term" value="P:DNA integration"/>
    <property type="evidence" value="ECO:0007669"/>
    <property type="project" value="InterPro"/>
</dbReference>
<protein>
    <recommendedName>
        <fullName evidence="2">Integrase catalytic domain-containing protein</fullName>
    </recommendedName>
</protein>
<dbReference type="InterPro" id="IPR021109">
    <property type="entry name" value="Peptidase_aspartic_dom_sf"/>
</dbReference>
<dbReference type="Proteomes" id="UP001314205">
    <property type="component" value="Unassembled WGS sequence"/>
</dbReference>
<evidence type="ECO:0000313" key="4">
    <source>
        <dbReference type="Proteomes" id="UP001314205"/>
    </source>
</evidence>
<dbReference type="Gene3D" id="2.40.70.10">
    <property type="entry name" value="Acid Proteases"/>
    <property type="match status" value="1"/>
</dbReference>